<proteinExistence type="predicted"/>
<keyword evidence="1" id="KW-1133">Transmembrane helix</keyword>
<accession>A0A554SGP5</accession>
<comment type="caution">
    <text evidence="2">The sequence shown here is derived from an EMBL/GenBank/DDBJ whole genome shotgun (WGS) entry which is preliminary data.</text>
</comment>
<sequence length="306" mass="32793">MTSVHRFLPLVAAAMTIGLGGCALFGVPTEDTYPDDYEQAIIDLLDDSAIVVDHGAQVDGWERAANVPDRVAVVDLAEETDPEQLHGLLSELAALADQHSEEVPPMAYGAPFASVTIAGTYRPDEVEQVLETVAGGAWSSIAVWARGDDPVIQLRGKAQSAEEGERLATSVLPDYVADHLTSERIELPEGQVVSRLEGVDGPVAPRAVALAFELGPVAEDLPSPEDRLGIALSTEHEGGRPAVMVRTSVESDELRSADPDDRPALAERLGHREVCDRIARLAERHLASVDHRTSCTAMHVEIGRKP</sequence>
<organism evidence="2 3">
    <name type="scientific">Aeromicrobium piscarium</name>
    <dbReference type="NCBI Taxonomy" id="2590901"/>
    <lineage>
        <taxon>Bacteria</taxon>
        <taxon>Bacillati</taxon>
        <taxon>Actinomycetota</taxon>
        <taxon>Actinomycetes</taxon>
        <taxon>Propionibacteriales</taxon>
        <taxon>Nocardioidaceae</taxon>
        <taxon>Aeromicrobium</taxon>
    </lineage>
</organism>
<keyword evidence="3" id="KW-1185">Reference proteome</keyword>
<dbReference type="AlphaFoldDB" id="A0A554SGP5"/>
<evidence type="ECO:0000256" key="1">
    <source>
        <dbReference type="SAM" id="Phobius"/>
    </source>
</evidence>
<feature type="transmembrane region" description="Helical" evidence="1">
    <location>
        <begin position="7"/>
        <end position="27"/>
    </location>
</feature>
<keyword evidence="1" id="KW-0812">Transmembrane</keyword>
<dbReference type="EMBL" id="VLNT01000002">
    <property type="protein sequence ID" value="TSD65520.1"/>
    <property type="molecule type" value="Genomic_DNA"/>
</dbReference>
<keyword evidence="1" id="KW-0472">Membrane</keyword>
<evidence type="ECO:0000313" key="2">
    <source>
        <dbReference type="EMBL" id="TSD65520.1"/>
    </source>
</evidence>
<reference evidence="2 3" key="1">
    <citation type="submission" date="2019-07" db="EMBL/GenBank/DDBJ databases">
        <authorList>
            <person name="Zhao L.H."/>
        </authorList>
    </citation>
    <scope>NUCLEOTIDE SEQUENCE [LARGE SCALE GENOMIC DNA]</scope>
    <source>
        <strain evidence="2 3">Co35</strain>
    </source>
</reference>
<name>A0A554SGP5_9ACTN</name>
<dbReference type="PROSITE" id="PS51257">
    <property type="entry name" value="PROKAR_LIPOPROTEIN"/>
    <property type="match status" value="1"/>
</dbReference>
<gene>
    <name evidence="2" type="ORF">FNM00_03585</name>
</gene>
<dbReference type="RefSeq" id="WP_143911643.1">
    <property type="nucleotide sequence ID" value="NZ_VLNT01000002.1"/>
</dbReference>
<protein>
    <submittedName>
        <fullName evidence="2">Uncharacterized protein</fullName>
    </submittedName>
</protein>
<evidence type="ECO:0000313" key="3">
    <source>
        <dbReference type="Proteomes" id="UP000316988"/>
    </source>
</evidence>
<dbReference type="Proteomes" id="UP000316988">
    <property type="component" value="Unassembled WGS sequence"/>
</dbReference>
<dbReference type="OrthoDB" id="9856991at2"/>